<protein>
    <submittedName>
        <fullName evidence="1">Thermostable hemolysin</fullName>
    </submittedName>
</protein>
<dbReference type="EMBL" id="JAENMS010000002">
    <property type="protein sequence ID" value="MBL5933974.1"/>
    <property type="molecule type" value="Genomic_DNA"/>
</dbReference>
<dbReference type="Pfam" id="PF12261">
    <property type="entry name" value="T_hemolysin"/>
    <property type="match status" value="1"/>
</dbReference>
<dbReference type="Proteomes" id="UP000653275">
    <property type="component" value="Unassembled WGS sequence"/>
</dbReference>
<dbReference type="InterPro" id="IPR022050">
    <property type="entry name" value="T_hemolysin"/>
</dbReference>
<dbReference type="AlphaFoldDB" id="A0AAP2F054"/>
<gene>
    <name evidence="1" type="ORF">I7V27_05800</name>
</gene>
<comment type="caution">
    <text evidence="1">The sequence shown here is derived from an EMBL/GenBank/DDBJ whole genome shotgun (WGS) entry which is preliminary data.</text>
</comment>
<reference evidence="1" key="1">
    <citation type="submission" date="2020-12" db="EMBL/GenBank/DDBJ databases">
        <title>Draft genome sequence of Enterobacter spp., Lelliottia spp. and Serratia spp. isolated from drinking water reservoirs and lakes.</title>
        <authorList>
            <person name="Reitter C."/>
            <person name="Neuhaus K."/>
            <person name="Huegler M."/>
        </authorList>
    </citation>
    <scope>NUCLEOTIDE SEQUENCE</scope>
    <source>
        <strain evidence="1">TZW15</strain>
    </source>
</reference>
<organism evidence="1 2">
    <name type="scientific">Lelliottia amnigena</name>
    <name type="common">Enterobacter amnigenus</name>
    <dbReference type="NCBI Taxonomy" id="61646"/>
    <lineage>
        <taxon>Bacteria</taxon>
        <taxon>Pseudomonadati</taxon>
        <taxon>Pseudomonadota</taxon>
        <taxon>Gammaproteobacteria</taxon>
        <taxon>Enterobacterales</taxon>
        <taxon>Enterobacteriaceae</taxon>
        <taxon>Lelliottia</taxon>
    </lineage>
</organism>
<sequence length="218" mass="24518">MRIMPPYTLKWLHGEYEQNEISALIRENYHQVYRASISRCLPWLLGLYDANGELQAASGVQIASHGALYLENYLDNPIETLLTARLMQPVSRNTIVEIGNFAARDGASARIMFAALCQVLTHYHFSWIVFTGTKKIRNTFHRLNLHPLLLMPADPARLGSAASEWGKYYQYDPQIMAGELSGGHSALNHGSLLLRLLTDLPEAPWTHASGEKNVSERT</sequence>
<name>A0AAP2F054_LELAM</name>
<evidence type="ECO:0000313" key="2">
    <source>
        <dbReference type="Proteomes" id="UP000653275"/>
    </source>
</evidence>
<proteinExistence type="predicted"/>
<accession>A0AAP2F054</accession>
<evidence type="ECO:0000313" key="1">
    <source>
        <dbReference type="EMBL" id="MBL5933974.1"/>
    </source>
</evidence>